<comment type="caution">
    <text evidence="2">The sequence shown here is derived from an EMBL/GenBank/DDBJ whole genome shotgun (WGS) entry which is preliminary data.</text>
</comment>
<feature type="compositionally biased region" description="Low complexity" evidence="1">
    <location>
        <begin position="60"/>
        <end position="69"/>
    </location>
</feature>
<dbReference type="AlphaFoldDB" id="A0A9J6ECF8"/>
<sequence length="226" mass="24414">MDDGSEHFPSEESRVGDSVEHPANEGPSNVTRGAGTSAVAPAAAASDGAHIRLPAFRRVSGASESTSSEESGEPALRPHPASRTGDQHQSRQIEFETTAPCNCTANTHSNDRRCAHVNVYQTRIPAINVNQQWNISSHDPNKLFGDAAELPTRADAFRRLREDRLKASARATIAPPAFPHSLRPGSTQRRPALWPHRLRTDLPDALDEAVGSPPSTLLPDTIDDLD</sequence>
<feature type="region of interest" description="Disordered" evidence="1">
    <location>
        <begin position="1"/>
        <end position="92"/>
    </location>
</feature>
<reference evidence="2" key="2">
    <citation type="submission" date="2021-09" db="EMBL/GenBank/DDBJ databases">
        <authorList>
            <person name="Jia N."/>
            <person name="Wang J."/>
            <person name="Shi W."/>
            <person name="Du L."/>
            <person name="Sun Y."/>
            <person name="Zhan W."/>
            <person name="Jiang J."/>
            <person name="Wang Q."/>
            <person name="Zhang B."/>
            <person name="Ji P."/>
            <person name="Sakyi L.B."/>
            <person name="Cui X."/>
            <person name="Yuan T."/>
            <person name="Jiang B."/>
            <person name="Yang W."/>
            <person name="Lam T.T.-Y."/>
            <person name="Chang Q."/>
            <person name="Ding S."/>
            <person name="Wang X."/>
            <person name="Zhu J."/>
            <person name="Ruan X."/>
            <person name="Zhao L."/>
            <person name="Wei J."/>
            <person name="Que T."/>
            <person name="Du C."/>
            <person name="Cheng J."/>
            <person name="Dai P."/>
            <person name="Han X."/>
            <person name="Huang E."/>
            <person name="Gao Y."/>
            <person name="Liu J."/>
            <person name="Shao H."/>
            <person name="Ye R."/>
            <person name="Li L."/>
            <person name="Wei W."/>
            <person name="Wang X."/>
            <person name="Wang C."/>
            <person name="Huo Q."/>
            <person name="Li W."/>
            <person name="Guo W."/>
            <person name="Chen H."/>
            <person name="Chen S."/>
            <person name="Zhou L."/>
            <person name="Zhou L."/>
            <person name="Ni X."/>
            <person name="Tian J."/>
            <person name="Zhou Y."/>
            <person name="Sheng Y."/>
            <person name="Liu T."/>
            <person name="Pan Y."/>
            <person name="Xia L."/>
            <person name="Li J."/>
            <person name="Zhao F."/>
            <person name="Cao W."/>
        </authorList>
    </citation>
    <scope>NUCLEOTIDE SEQUENCE</scope>
    <source>
        <strain evidence="2">Rmic-2018</strain>
        <tissue evidence="2">Larvae</tissue>
    </source>
</reference>
<dbReference type="EMBL" id="JABSTU010000005">
    <property type="protein sequence ID" value="KAH8031993.1"/>
    <property type="molecule type" value="Genomic_DNA"/>
</dbReference>
<evidence type="ECO:0000256" key="1">
    <source>
        <dbReference type="SAM" id="MobiDB-lite"/>
    </source>
</evidence>
<dbReference type="Proteomes" id="UP000821866">
    <property type="component" value="Chromosome 3"/>
</dbReference>
<keyword evidence="3" id="KW-1185">Reference proteome</keyword>
<accession>A0A9J6ECF8</accession>
<gene>
    <name evidence="2" type="ORF">HPB51_022515</name>
</gene>
<organism evidence="2 3">
    <name type="scientific">Rhipicephalus microplus</name>
    <name type="common">Cattle tick</name>
    <name type="synonym">Boophilus microplus</name>
    <dbReference type="NCBI Taxonomy" id="6941"/>
    <lineage>
        <taxon>Eukaryota</taxon>
        <taxon>Metazoa</taxon>
        <taxon>Ecdysozoa</taxon>
        <taxon>Arthropoda</taxon>
        <taxon>Chelicerata</taxon>
        <taxon>Arachnida</taxon>
        <taxon>Acari</taxon>
        <taxon>Parasitiformes</taxon>
        <taxon>Ixodida</taxon>
        <taxon>Ixodoidea</taxon>
        <taxon>Ixodidae</taxon>
        <taxon>Rhipicephalinae</taxon>
        <taxon>Rhipicephalus</taxon>
        <taxon>Boophilus</taxon>
    </lineage>
</organism>
<evidence type="ECO:0000313" key="3">
    <source>
        <dbReference type="Proteomes" id="UP000821866"/>
    </source>
</evidence>
<reference evidence="2" key="1">
    <citation type="journal article" date="2020" name="Cell">
        <title>Large-Scale Comparative Analyses of Tick Genomes Elucidate Their Genetic Diversity and Vector Capacities.</title>
        <authorList>
            <consortium name="Tick Genome and Microbiome Consortium (TIGMIC)"/>
            <person name="Jia N."/>
            <person name="Wang J."/>
            <person name="Shi W."/>
            <person name="Du L."/>
            <person name="Sun Y."/>
            <person name="Zhan W."/>
            <person name="Jiang J.F."/>
            <person name="Wang Q."/>
            <person name="Zhang B."/>
            <person name="Ji P."/>
            <person name="Bell-Sakyi L."/>
            <person name="Cui X.M."/>
            <person name="Yuan T.T."/>
            <person name="Jiang B.G."/>
            <person name="Yang W.F."/>
            <person name="Lam T.T."/>
            <person name="Chang Q.C."/>
            <person name="Ding S.J."/>
            <person name="Wang X.J."/>
            <person name="Zhu J.G."/>
            <person name="Ruan X.D."/>
            <person name="Zhao L."/>
            <person name="Wei J.T."/>
            <person name="Ye R.Z."/>
            <person name="Que T.C."/>
            <person name="Du C.H."/>
            <person name="Zhou Y.H."/>
            <person name="Cheng J.X."/>
            <person name="Dai P.F."/>
            <person name="Guo W.B."/>
            <person name="Han X.H."/>
            <person name="Huang E.J."/>
            <person name="Li L.F."/>
            <person name="Wei W."/>
            <person name="Gao Y.C."/>
            <person name="Liu J.Z."/>
            <person name="Shao H.Z."/>
            <person name="Wang X."/>
            <person name="Wang C.C."/>
            <person name="Yang T.C."/>
            <person name="Huo Q.B."/>
            <person name="Li W."/>
            <person name="Chen H.Y."/>
            <person name="Chen S.E."/>
            <person name="Zhou L.G."/>
            <person name="Ni X.B."/>
            <person name="Tian J.H."/>
            <person name="Sheng Y."/>
            <person name="Liu T."/>
            <person name="Pan Y.S."/>
            <person name="Xia L.Y."/>
            <person name="Li J."/>
            <person name="Zhao F."/>
            <person name="Cao W.C."/>
        </authorList>
    </citation>
    <scope>NUCLEOTIDE SEQUENCE</scope>
    <source>
        <strain evidence="2">Rmic-2018</strain>
    </source>
</reference>
<feature type="region of interest" description="Disordered" evidence="1">
    <location>
        <begin position="204"/>
        <end position="226"/>
    </location>
</feature>
<evidence type="ECO:0000313" key="2">
    <source>
        <dbReference type="EMBL" id="KAH8031993.1"/>
    </source>
</evidence>
<name>A0A9J6ECF8_RHIMP</name>
<proteinExistence type="predicted"/>
<protein>
    <submittedName>
        <fullName evidence="2">Uncharacterized protein</fullName>
    </submittedName>
</protein>
<feature type="compositionally biased region" description="Low complexity" evidence="1">
    <location>
        <begin position="33"/>
        <end position="48"/>
    </location>
</feature>
<feature type="compositionally biased region" description="Basic and acidic residues" evidence="1">
    <location>
        <begin position="1"/>
        <end position="23"/>
    </location>
</feature>